<proteinExistence type="predicted"/>
<dbReference type="Proteomes" id="UP001589838">
    <property type="component" value="Unassembled WGS sequence"/>
</dbReference>
<dbReference type="EMBL" id="JBHLUX010000095">
    <property type="protein sequence ID" value="MFC0473583.1"/>
    <property type="molecule type" value="Genomic_DNA"/>
</dbReference>
<evidence type="ECO:0000313" key="2">
    <source>
        <dbReference type="EMBL" id="MFC0473583.1"/>
    </source>
</evidence>
<organism evidence="2 3">
    <name type="scientific">Halalkalibacter kiskunsagensis</name>
    <dbReference type="NCBI Taxonomy" id="1548599"/>
    <lineage>
        <taxon>Bacteria</taxon>
        <taxon>Bacillati</taxon>
        <taxon>Bacillota</taxon>
        <taxon>Bacilli</taxon>
        <taxon>Bacillales</taxon>
        <taxon>Bacillaceae</taxon>
        <taxon>Halalkalibacter</taxon>
    </lineage>
</organism>
<gene>
    <name evidence="2" type="ORF">ACFFHM_24520</name>
</gene>
<dbReference type="RefSeq" id="WP_335962923.1">
    <property type="nucleotide sequence ID" value="NZ_JAXBLX010000037.1"/>
</dbReference>
<evidence type="ECO:0000259" key="1">
    <source>
        <dbReference type="Pfam" id="PF05651"/>
    </source>
</evidence>
<dbReference type="Pfam" id="PF05651">
    <property type="entry name" value="Diacid_rec"/>
    <property type="match status" value="1"/>
</dbReference>
<comment type="caution">
    <text evidence="2">The sequence shown here is derived from an EMBL/GenBank/DDBJ whole genome shotgun (WGS) entry which is preliminary data.</text>
</comment>
<evidence type="ECO:0000313" key="3">
    <source>
        <dbReference type="Proteomes" id="UP001589838"/>
    </source>
</evidence>
<keyword evidence="3" id="KW-1185">Reference proteome</keyword>
<feature type="domain" description="Putative sugar diacid recognition" evidence="1">
    <location>
        <begin position="5"/>
        <end position="136"/>
    </location>
</feature>
<sequence length="152" mass="17022">MRLLTHVAQRIVNEVSQVIVEEVIAINSDGTIIASSDKSRVGQYHEGGVEVIQSKEKRMITLDDVERLKGVKVGLNLPISFQQQIIDVIGITGSQPDTVRYGELIQKMTELIIQESYAAEQLDAKLRGIETYVSEWLHSEVLTRSSLNVVKF</sequence>
<name>A0ABV6KJU3_9BACI</name>
<dbReference type="InterPro" id="IPR008599">
    <property type="entry name" value="Diacid_rec"/>
</dbReference>
<protein>
    <submittedName>
        <fullName evidence="2">Sugar diacid recognition domain-containing protein</fullName>
    </submittedName>
</protein>
<reference evidence="2 3" key="1">
    <citation type="submission" date="2024-09" db="EMBL/GenBank/DDBJ databases">
        <authorList>
            <person name="Sun Q."/>
            <person name="Mori K."/>
        </authorList>
    </citation>
    <scope>NUCLEOTIDE SEQUENCE [LARGE SCALE GENOMIC DNA]</scope>
    <source>
        <strain evidence="2 3">NCAIM B.02610</strain>
    </source>
</reference>
<accession>A0ABV6KJU3</accession>